<name>A0A0J1IP35_9FIRM</name>
<feature type="transmembrane region" description="Helical" evidence="1">
    <location>
        <begin position="387"/>
        <end position="407"/>
    </location>
</feature>
<dbReference type="Proteomes" id="UP000036356">
    <property type="component" value="Unassembled WGS sequence"/>
</dbReference>
<feature type="transmembrane region" description="Helical" evidence="1">
    <location>
        <begin position="271"/>
        <end position="289"/>
    </location>
</feature>
<dbReference type="RefSeq" id="WP_047809679.1">
    <property type="nucleotide sequence ID" value="NZ_LDZY01000005.1"/>
</dbReference>
<feature type="transmembrane region" description="Helical" evidence="1">
    <location>
        <begin position="242"/>
        <end position="259"/>
    </location>
</feature>
<dbReference type="EMBL" id="LDZY01000005">
    <property type="protein sequence ID" value="KLU66426.1"/>
    <property type="molecule type" value="Genomic_DNA"/>
</dbReference>
<dbReference type="STRING" id="476652.DEAC_c18250"/>
<keyword evidence="1" id="KW-0812">Transmembrane</keyword>
<keyword evidence="3" id="KW-1185">Reference proteome</keyword>
<organism evidence="2 3">
    <name type="scientific">Desulfosporosinus acididurans</name>
    <dbReference type="NCBI Taxonomy" id="476652"/>
    <lineage>
        <taxon>Bacteria</taxon>
        <taxon>Bacillati</taxon>
        <taxon>Bacillota</taxon>
        <taxon>Clostridia</taxon>
        <taxon>Eubacteriales</taxon>
        <taxon>Desulfitobacteriaceae</taxon>
        <taxon>Desulfosporosinus</taxon>
    </lineage>
</organism>
<feature type="transmembrane region" description="Helical" evidence="1">
    <location>
        <begin position="480"/>
        <end position="497"/>
    </location>
</feature>
<sequence>MEIVIRAQFLGFTRWFFTFMTISIILPIFFFPDIDDSFLAKIFTRYIFMVAILISLGYLLLLLKLYEAISLILTLLIFVVFLRLPKNYRINALVEMKSRILIHLYDFLDGIPNTTDFIRHFVLDLRKKVANNLEKITGIDVANSFLLLFVLGYTSYLTFSDTLQHAAPAMTDYVTLARMKYIDQSMFVHGISPQGFEIFLSILHKFAGCDALYILKYTGPLNGVLATLSMYFFMEKVTGKKLSGILSAFVFGVLGSALSPDWQSQGSTNSLVFGIIFLFLSWYFAISFMKTHEKRYLWTVAAAMLINGYVNTYIYILSWSMFLFLILSYLIFDAGNSRLASRDLFLVSFGSGIVTLLQIIVSLLLGKKSDVKAADLLTFNLIPSIKKFGIIDEIAILGFILFLLVAILQNKEIHERIVAFVLFILGISSLLLYRYIGINIDNLNLTFVFGVFWTLLASIGVGLLLGLIQDNFEKYTPIHILEYCICFMAMVTIILFSRPSLPQPFKIQYDQEINQYLRICDEYCNSEWVMVSEEEGYYIALGKGGYINISNFLNLYDPRTLTFRKEVNQEEPFVSDYFIFVQKKLFSNGMYINEALYKERLKNYEAIEKWIETYRTAHQNLSIYYKDDFIEVYHISLSRTSEDNFRRIWGF</sequence>
<evidence type="ECO:0000313" key="2">
    <source>
        <dbReference type="EMBL" id="KLU66426.1"/>
    </source>
</evidence>
<keyword evidence="1" id="KW-1133">Transmembrane helix</keyword>
<keyword evidence="1" id="KW-0472">Membrane</keyword>
<comment type="caution">
    <text evidence="2">The sequence shown here is derived from an EMBL/GenBank/DDBJ whole genome shotgun (WGS) entry which is preliminary data.</text>
</comment>
<accession>A0A0J1IP35</accession>
<dbReference type="PATRIC" id="fig|476652.3.peg.1887"/>
<feature type="transmembrane region" description="Helical" evidence="1">
    <location>
        <begin position="413"/>
        <end position="433"/>
    </location>
</feature>
<feature type="transmembrane region" description="Helical" evidence="1">
    <location>
        <begin position="310"/>
        <end position="332"/>
    </location>
</feature>
<evidence type="ECO:0000313" key="3">
    <source>
        <dbReference type="Proteomes" id="UP000036356"/>
    </source>
</evidence>
<proteinExistence type="predicted"/>
<dbReference type="AlphaFoldDB" id="A0A0J1IP35"/>
<evidence type="ECO:0000256" key="1">
    <source>
        <dbReference type="SAM" id="Phobius"/>
    </source>
</evidence>
<feature type="transmembrane region" description="Helical" evidence="1">
    <location>
        <begin position="12"/>
        <end position="31"/>
    </location>
</feature>
<feature type="transmembrane region" description="Helical" evidence="1">
    <location>
        <begin position="43"/>
        <end position="62"/>
    </location>
</feature>
<protein>
    <recommendedName>
        <fullName evidence="4">Glycosyltransferase RgtA/B/C/D-like domain-containing protein</fullName>
    </recommendedName>
</protein>
<evidence type="ECO:0008006" key="4">
    <source>
        <dbReference type="Google" id="ProtNLM"/>
    </source>
</evidence>
<reference evidence="2 3" key="1">
    <citation type="submission" date="2015-06" db="EMBL/GenBank/DDBJ databases">
        <title>Draft genome of the moderately acidophilic sulfate reducer Candidatus Desulfosporosinus acididurans strain M1.</title>
        <authorList>
            <person name="Poehlein A."/>
            <person name="Petzsch P."/>
            <person name="Johnson B.D."/>
            <person name="Schloemann M."/>
            <person name="Daniel R."/>
            <person name="Muehling M."/>
        </authorList>
    </citation>
    <scope>NUCLEOTIDE SEQUENCE [LARGE SCALE GENOMIC DNA]</scope>
    <source>
        <strain evidence="2 3">M1</strain>
    </source>
</reference>
<gene>
    <name evidence="2" type="ORF">DEAC_c18250</name>
</gene>
<feature type="transmembrane region" description="Helical" evidence="1">
    <location>
        <begin position="68"/>
        <end position="84"/>
    </location>
</feature>
<feature type="transmembrane region" description="Helical" evidence="1">
    <location>
        <begin position="445"/>
        <end position="468"/>
    </location>
</feature>
<feature type="transmembrane region" description="Helical" evidence="1">
    <location>
        <begin position="344"/>
        <end position="366"/>
    </location>
</feature>